<organism evidence="1 2">
    <name type="scientific">Chryseobacterium turcicum</name>
    <dbReference type="NCBI Taxonomy" id="2898076"/>
    <lineage>
        <taxon>Bacteria</taxon>
        <taxon>Pseudomonadati</taxon>
        <taxon>Bacteroidota</taxon>
        <taxon>Flavobacteriia</taxon>
        <taxon>Flavobacteriales</taxon>
        <taxon>Weeksellaceae</taxon>
        <taxon>Chryseobacterium group</taxon>
        <taxon>Chryseobacterium</taxon>
    </lineage>
</organism>
<protein>
    <submittedName>
        <fullName evidence="1">Uncharacterized protein</fullName>
    </submittedName>
</protein>
<accession>A0A9Q3V6Z7</accession>
<dbReference type="AlphaFoldDB" id="A0A9Q3V6Z7"/>
<name>A0A9Q3V6Z7_9FLAO</name>
<dbReference type="RefSeq" id="WP_230672564.1">
    <property type="nucleotide sequence ID" value="NZ_JAJNAY010000003.1"/>
</dbReference>
<evidence type="ECO:0000313" key="1">
    <source>
        <dbReference type="EMBL" id="MCD1119108.1"/>
    </source>
</evidence>
<proteinExistence type="predicted"/>
<evidence type="ECO:0000313" key="2">
    <source>
        <dbReference type="Proteomes" id="UP001108025"/>
    </source>
</evidence>
<dbReference type="Proteomes" id="UP001108025">
    <property type="component" value="Unassembled WGS sequence"/>
</dbReference>
<reference evidence="1" key="1">
    <citation type="submission" date="2021-11" db="EMBL/GenBank/DDBJ databases">
        <title>Description of novel Chryseobacterium species.</title>
        <authorList>
            <person name="Saticioglu I.B."/>
            <person name="Ay H."/>
            <person name="Altun S."/>
            <person name="Duman M."/>
        </authorList>
    </citation>
    <scope>NUCLEOTIDE SEQUENCE</scope>
    <source>
        <strain evidence="1">C-17</strain>
    </source>
</reference>
<dbReference type="EMBL" id="JAJNAY010000003">
    <property type="protein sequence ID" value="MCD1119108.1"/>
    <property type="molecule type" value="Genomic_DNA"/>
</dbReference>
<comment type="caution">
    <text evidence="1">The sequence shown here is derived from an EMBL/GenBank/DDBJ whole genome shotgun (WGS) entry which is preliminary data.</text>
</comment>
<sequence length="86" mass="10346">MKTFDSIKLKLDSLENNAERIKFLKSIQENPNIGRHDLRRIVCNTMEETNFIESYYKVEFEDNLKIITKKIASFFRKFSFKPFIFS</sequence>
<gene>
    <name evidence="1" type="ORF">LO744_19885</name>
</gene>
<keyword evidence="2" id="KW-1185">Reference proteome</keyword>